<proteinExistence type="predicted"/>
<evidence type="ECO:0000313" key="3">
    <source>
        <dbReference type="Proteomes" id="UP000813068"/>
    </source>
</evidence>
<accession>A0ABS6MUI6</accession>
<feature type="coiled-coil region" evidence="1">
    <location>
        <begin position="35"/>
        <end position="104"/>
    </location>
</feature>
<keyword evidence="1" id="KW-0175">Coiled coil</keyword>
<dbReference type="Proteomes" id="UP000813068">
    <property type="component" value="Unassembled WGS sequence"/>
</dbReference>
<keyword evidence="3" id="KW-1185">Reference proteome</keyword>
<reference evidence="2 3" key="1">
    <citation type="submission" date="2021-06" db="EMBL/GenBank/DDBJ databases">
        <title>Differences between aerobic and microaerobic xylene degrading microbial communities.</title>
        <authorList>
            <person name="Banerjee S."/>
            <person name="Tancsics A."/>
        </authorList>
    </citation>
    <scope>NUCLEOTIDE SEQUENCE [LARGE SCALE GENOMIC DNA]</scope>
    <source>
        <strain evidence="2 3">MAP12</strain>
    </source>
</reference>
<dbReference type="RefSeq" id="WP_217679909.1">
    <property type="nucleotide sequence ID" value="NZ_JAHRGL010000011.1"/>
</dbReference>
<organism evidence="2 3">
    <name type="scientific">Geopseudomonas aromaticivorans</name>
    <dbReference type="NCBI Taxonomy" id="2849492"/>
    <lineage>
        <taxon>Bacteria</taxon>
        <taxon>Pseudomonadati</taxon>
        <taxon>Pseudomonadota</taxon>
        <taxon>Gammaproteobacteria</taxon>
        <taxon>Pseudomonadales</taxon>
        <taxon>Pseudomonadaceae</taxon>
        <taxon>Geopseudomonas</taxon>
    </lineage>
</organism>
<evidence type="ECO:0000313" key="2">
    <source>
        <dbReference type="EMBL" id="MBV2131996.1"/>
    </source>
</evidence>
<comment type="caution">
    <text evidence="2">The sequence shown here is derived from an EMBL/GenBank/DDBJ whole genome shotgun (WGS) entry which is preliminary data.</text>
</comment>
<dbReference type="EMBL" id="JAHRGL010000011">
    <property type="protein sequence ID" value="MBV2131996.1"/>
    <property type="molecule type" value="Genomic_DNA"/>
</dbReference>
<name>A0ABS6MUI6_9GAMM</name>
<evidence type="ECO:0008006" key="4">
    <source>
        <dbReference type="Google" id="ProtNLM"/>
    </source>
</evidence>
<evidence type="ECO:0000256" key="1">
    <source>
        <dbReference type="SAM" id="Coils"/>
    </source>
</evidence>
<sequence length="145" mass="16389">MSRIHRYRVVQMLSEAGNKISYTPHGPEVVLASDFDKLQRQCQGANNLADEWAEKNEQLARRCNEPESENAAKDVCSDNLLVRIDELESERDTLRAEVEALRSLLAECRPLMQYEVEKWARASPPGTRVVSSLLDRIDAAMESGT</sequence>
<protein>
    <recommendedName>
        <fullName evidence="4">KfrA N-terminal DNA-binding domain-containing protein</fullName>
    </recommendedName>
</protein>
<gene>
    <name evidence="2" type="ORF">KRX52_04185</name>
</gene>